<evidence type="ECO:0000313" key="2">
    <source>
        <dbReference type="Proteomes" id="UP000784880"/>
    </source>
</evidence>
<name>A0ABS6JK00_9BACI</name>
<dbReference type="InterPro" id="IPR024787">
    <property type="entry name" value="EcsC"/>
</dbReference>
<dbReference type="EMBL" id="JAHQCS010000106">
    <property type="protein sequence ID" value="MBU9712643.1"/>
    <property type="molecule type" value="Genomic_DNA"/>
</dbReference>
<dbReference type="PANTHER" id="PTHR41260">
    <property type="entry name" value="PROTEIN ECSC"/>
    <property type="match status" value="1"/>
</dbReference>
<keyword evidence="2" id="KW-1185">Reference proteome</keyword>
<protein>
    <submittedName>
        <fullName evidence="1">EcsC family protein</fullName>
    </submittedName>
</protein>
<comment type="caution">
    <text evidence="1">The sequence shown here is derived from an EMBL/GenBank/DDBJ whole genome shotgun (WGS) entry which is preliminary data.</text>
</comment>
<dbReference type="Pfam" id="PF12787">
    <property type="entry name" value="EcsC"/>
    <property type="match status" value="1"/>
</dbReference>
<evidence type="ECO:0000313" key="1">
    <source>
        <dbReference type="EMBL" id="MBU9712643.1"/>
    </source>
</evidence>
<accession>A0ABS6JK00</accession>
<dbReference type="PANTHER" id="PTHR41260:SF1">
    <property type="entry name" value="PROTEIN ECSC"/>
    <property type="match status" value="1"/>
</dbReference>
<sequence>MSFIIGGGRVTSYEEKVERELQRWERKSLQPSSLTGKFAKGWQNKINDKIPERFHQTVAESVKYMMRATILGSDYLSNQKLILEEPLQMREELLEKRIQMYKRTAALEGAGTGAGGILLGLADFPLLLSIKMKFLFDAAKIYGFDVEDYRERLFLLSIFQLAFSKEDKKRDALYKITSWNKEMENLPNDRSSYMDSINWKTFQLEYRDFIDLPKTLQMIPGFGALVGAVANYNYLDILSYHTKNSFRHRLNQINEKP</sequence>
<reference evidence="1 2" key="1">
    <citation type="submission" date="2021-06" db="EMBL/GenBank/DDBJ databases">
        <title>Bacillus sp. RD4P76, an endophyte from a halophyte.</title>
        <authorList>
            <person name="Sun J.-Q."/>
        </authorList>
    </citation>
    <scope>NUCLEOTIDE SEQUENCE [LARGE SCALE GENOMIC DNA]</scope>
    <source>
        <strain evidence="1 2">CGMCC 1.15917</strain>
    </source>
</reference>
<organism evidence="1 2">
    <name type="scientific">Evansella tamaricis</name>
    <dbReference type="NCBI Taxonomy" id="2069301"/>
    <lineage>
        <taxon>Bacteria</taxon>
        <taxon>Bacillati</taxon>
        <taxon>Bacillota</taxon>
        <taxon>Bacilli</taxon>
        <taxon>Bacillales</taxon>
        <taxon>Bacillaceae</taxon>
        <taxon>Evansella</taxon>
    </lineage>
</organism>
<dbReference type="Proteomes" id="UP000784880">
    <property type="component" value="Unassembled WGS sequence"/>
</dbReference>
<proteinExistence type="predicted"/>
<gene>
    <name evidence="1" type="ORF">KS419_12910</name>
</gene>